<dbReference type="AlphaFoldDB" id="A0A2T2NHM3"/>
<evidence type="ECO:0000313" key="3">
    <source>
        <dbReference type="Proteomes" id="UP000240883"/>
    </source>
</evidence>
<accession>A0A2T2NHM3</accession>
<keyword evidence="3" id="KW-1185">Reference proteome</keyword>
<reference evidence="2 3" key="1">
    <citation type="journal article" date="2018" name="Front. Microbiol.">
        <title>Genome-Wide Analysis of Corynespora cassiicola Leaf Fall Disease Putative Effectors.</title>
        <authorList>
            <person name="Lopez D."/>
            <person name="Ribeiro S."/>
            <person name="Label P."/>
            <person name="Fumanal B."/>
            <person name="Venisse J.S."/>
            <person name="Kohler A."/>
            <person name="de Oliveira R.R."/>
            <person name="Labutti K."/>
            <person name="Lipzen A."/>
            <person name="Lail K."/>
            <person name="Bauer D."/>
            <person name="Ohm R.A."/>
            <person name="Barry K.W."/>
            <person name="Spatafora J."/>
            <person name="Grigoriev I.V."/>
            <person name="Martin F.M."/>
            <person name="Pujade-Renaud V."/>
        </authorList>
    </citation>
    <scope>NUCLEOTIDE SEQUENCE [LARGE SCALE GENOMIC DNA]</scope>
    <source>
        <strain evidence="2 3">Philippines</strain>
    </source>
</reference>
<name>A0A2T2NHM3_CORCC</name>
<organism evidence="2 3">
    <name type="scientific">Corynespora cassiicola Philippines</name>
    <dbReference type="NCBI Taxonomy" id="1448308"/>
    <lineage>
        <taxon>Eukaryota</taxon>
        <taxon>Fungi</taxon>
        <taxon>Dikarya</taxon>
        <taxon>Ascomycota</taxon>
        <taxon>Pezizomycotina</taxon>
        <taxon>Dothideomycetes</taxon>
        <taxon>Pleosporomycetidae</taxon>
        <taxon>Pleosporales</taxon>
        <taxon>Corynesporascaceae</taxon>
        <taxon>Corynespora</taxon>
    </lineage>
</organism>
<evidence type="ECO:0000313" key="2">
    <source>
        <dbReference type="EMBL" id="PSN64766.1"/>
    </source>
</evidence>
<feature type="region of interest" description="Disordered" evidence="1">
    <location>
        <begin position="1"/>
        <end position="80"/>
    </location>
</feature>
<protein>
    <submittedName>
        <fullName evidence="2">Uncharacterized protein</fullName>
    </submittedName>
</protein>
<sequence>MNAQAKALGKIPGEDAEDQTSSNLPQEPSPPQETKYSNRAISTLPATPLRSPTTPHPNSKPTKPTPPSLQRYTTPRSRER</sequence>
<gene>
    <name evidence="2" type="ORF">BS50DRAFT_576148</name>
</gene>
<evidence type="ECO:0000256" key="1">
    <source>
        <dbReference type="SAM" id="MobiDB-lite"/>
    </source>
</evidence>
<feature type="compositionally biased region" description="Low complexity" evidence="1">
    <location>
        <begin position="51"/>
        <end position="62"/>
    </location>
</feature>
<proteinExistence type="predicted"/>
<dbReference type="EMBL" id="KZ678138">
    <property type="protein sequence ID" value="PSN64766.1"/>
    <property type="molecule type" value="Genomic_DNA"/>
</dbReference>
<feature type="compositionally biased region" description="Polar residues" evidence="1">
    <location>
        <begin position="19"/>
        <end position="45"/>
    </location>
</feature>
<feature type="compositionally biased region" description="Polar residues" evidence="1">
    <location>
        <begin position="70"/>
        <end position="80"/>
    </location>
</feature>
<dbReference type="Proteomes" id="UP000240883">
    <property type="component" value="Unassembled WGS sequence"/>
</dbReference>